<organism evidence="7 8">
    <name type="scientific">Methylomonas subterranea</name>
    <dbReference type="NCBI Taxonomy" id="2952225"/>
    <lineage>
        <taxon>Bacteria</taxon>
        <taxon>Pseudomonadati</taxon>
        <taxon>Pseudomonadota</taxon>
        <taxon>Gammaproteobacteria</taxon>
        <taxon>Methylococcales</taxon>
        <taxon>Methylococcaceae</taxon>
        <taxon>Methylomonas</taxon>
    </lineage>
</organism>
<evidence type="ECO:0000256" key="3">
    <source>
        <dbReference type="ARBA" id="ARBA00022989"/>
    </source>
</evidence>
<comment type="subcellular location">
    <subcellularLocation>
        <location evidence="1">Membrane</location>
    </subcellularLocation>
</comment>
<dbReference type="PANTHER" id="PTHR11863">
    <property type="entry name" value="STEROL DESATURASE"/>
    <property type="match status" value="1"/>
</dbReference>
<keyword evidence="8" id="KW-1185">Reference proteome</keyword>
<dbReference type="Proteomes" id="UP001524499">
    <property type="component" value="Unassembled WGS sequence"/>
</dbReference>
<evidence type="ECO:0000256" key="2">
    <source>
        <dbReference type="ARBA" id="ARBA00022692"/>
    </source>
</evidence>
<keyword evidence="2 5" id="KW-0812">Transmembrane</keyword>
<keyword evidence="3 5" id="KW-1133">Transmembrane helix</keyword>
<reference evidence="7 8" key="1">
    <citation type="submission" date="2022-07" db="EMBL/GenBank/DDBJ databases">
        <title>Methylomonas rivi sp. nov., Methylomonas rosea sp. nov., Methylomonas aureus sp. nov. and Methylomonas subterranea sp. nov., four novel methanotrophs isolated from a freshwater creek and the deep terrestrial subsurface.</title>
        <authorList>
            <person name="Abin C."/>
            <person name="Sankaranarayanan K."/>
            <person name="Garner C."/>
            <person name="Sindelar R."/>
            <person name="Kotary K."/>
            <person name="Garner R."/>
            <person name="Barclay S."/>
            <person name="Lawson P."/>
            <person name="Krumholz L."/>
        </authorList>
    </citation>
    <scope>NUCLEOTIDE SEQUENCE [LARGE SCALE GENOMIC DNA]</scope>
    <source>
        <strain evidence="7 8">SURF-2</strain>
    </source>
</reference>
<dbReference type="Pfam" id="PF04116">
    <property type="entry name" value="FA_hydroxylase"/>
    <property type="match status" value="1"/>
</dbReference>
<gene>
    <name evidence="7" type="ORF">NP590_14225</name>
</gene>
<feature type="transmembrane region" description="Helical" evidence="5">
    <location>
        <begin position="12"/>
        <end position="29"/>
    </location>
</feature>
<evidence type="ECO:0000313" key="8">
    <source>
        <dbReference type="Proteomes" id="UP001524499"/>
    </source>
</evidence>
<feature type="transmembrane region" description="Helical" evidence="5">
    <location>
        <begin position="41"/>
        <end position="61"/>
    </location>
</feature>
<dbReference type="InterPro" id="IPR050307">
    <property type="entry name" value="Sterol_Desaturase_Related"/>
</dbReference>
<evidence type="ECO:0000256" key="4">
    <source>
        <dbReference type="ARBA" id="ARBA00023136"/>
    </source>
</evidence>
<evidence type="ECO:0000256" key="1">
    <source>
        <dbReference type="ARBA" id="ARBA00004370"/>
    </source>
</evidence>
<keyword evidence="4 5" id="KW-0472">Membrane</keyword>
<evidence type="ECO:0000256" key="5">
    <source>
        <dbReference type="SAM" id="Phobius"/>
    </source>
</evidence>
<evidence type="ECO:0000313" key="7">
    <source>
        <dbReference type="EMBL" id="MCQ8105268.1"/>
    </source>
</evidence>
<dbReference type="EMBL" id="JANIBJ010000027">
    <property type="protein sequence ID" value="MCQ8105268.1"/>
    <property type="molecule type" value="Genomic_DNA"/>
</dbReference>
<dbReference type="RefSeq" id="WP_256603198.1">
    <property type="nucleotide sequence ID" value="NZ_JANIBJ010000027.1"/>
</dbReference>
<feature type="domain" description="Fatty acid hydroxylase" evidence="6">
    <location>
        <begin position="85"/>
        <end position="216"/>
    </location>
</feature>
<feature type="transmembrane region" description="Helical" evidence="5">
    <location>
        <begin position="138"/>
        <end position="162"/>
    </location>
</feature>
<evidence type="ECO:0000259" key="6">
    <source>
        <dbReference type="Pfam" id="PF04116"/>
    </source>
</evidence>
<protein>
    <submittedName>
        <fullName evidence="7">Sterol desaturase family protein</fullName>
    </submittedName>
</protein>
<dbReference type="InterPro" id="IPR006694">
    <property type="entry name" value="Fatty_acid_hydroxylase"/>
</dbReference>
<name>A0ABT1TIH5_9GAMM</name>
<accession>A0ABT1TIH5</accession>
<sequence length="259" mass="29370">MPTPIELLLDPVSLTLFALYALLMLWEALRPARALPVVRGWRRRGIAAFIGYWLLSSYLPLMWSDWLSSRQLFDLTRLGDAGGALAGLFLYEFGVYAWHRAMHGSRPLWRGFHQWHHSAERLDSYGAFWFSPLDMLGWTVLASLILTWLVGITPLAATWVLYATTFCSVFQHTNVNTPRWLGYLLQRPESHSVHHQRGVHAGNYADLPLFDIVFGTFRNPAEFAGQTGFDPGASDRVWDMLMMRDVSRLSAQDGGGGSR</sequence>
<proteinExistence type="predicted"/>
<comment type="caution">
    <text evidence="7">The sequence shown here is derived from an EMBL/GenBank/DDBJ whole genome shotgun (WGS) entry which is preliminary data.</text>
</comment>